<dbReference type="GO" id="GO:0030313">
    <property type="term" value="C:cell envelope"/>
    <property type="evidence" value="ECO:0007669"/>
    <property type="project" value="UniProtKB-SubCell"/>
</dbReference>
<evidence type="ECO:0000313" key="10">
    <source>
        <dbReference type="Proteomes" id="UP000011728"/>
    </source>
</evidence>
<dbReference type="GO" id="GO:0046872">
    <property type="term" value="F:metal ion binding"/>
    <property type="evidence" value="ECO:0007669"/>
    <property type="project" value="UniProtKB-KW"/>
</dbReference>
<dbReference type="Gene3D" id="3.40.50.2300">
    <property type="match status" value="2"/>
</dbReference>
<evidence type="ECO:0000256" key="2">
    <source>
        <dbReference type="ARBA" id="ARBA00007639"/>
    </source>
</evidence>
<dbReference type="InterPro" id="IPR028082">
    <property type="entry name" value="Peripla_BP_I"/>
</dbReference>
<dbReference type="CDD" id="cd01539">
    <property type="entry name" value="PBP1_GGBP"/>
    <property type="match status" value="1"/>
</dbReference>
<keyword evidence="4" id="KW-0732">Signal</keyword>
<keyword evidence="7" id="KW-0472">Membrane</keyword>
<evidence type="ECO:0000313" key="9">
    <source>
        <dbReference type="EMBL" id="AGF56722.1"/>
    </source>
</evidence>
<feature type="transmembrane region" description="Helical" evidence="7">
    <location>
        <begin position="7"/>
        <end position="27"/>
    </location>
</feature>
<comment type="similarity">
    <text evidence="2">Belongs to the bacterial solute-binding protein 2 family.</text>
</comment>
<dbReference type="EMBL" id="CP004121">
    <property type="protein sequence ID" value="AGF56722.1"/>
    <property type="molecule type" value="Genomic_DNA"/>
</dbReference>
<sequence>MKISKRLLSIFTIVFFIISMIVGFINIKVKAEGVLFREKPVKIAVFLYNFKDTYISLVRENFEEIQKNNQGQVEFSFYDGKNDQKEQDDELDIVLEGGNADLIFLNLVDTNTTMEAINKIKAKNLPVILFNREPVDINAIKSYSKAYFVGTNAAEAGKMQGKIIIDEWNSNKNMDRNGDNVLQYVMLMGEEGNIEAIERTRYSVSTIKSAGIEIQELAIKVCDWNRENARRAMEEIYLLFGNRIEAVISNNDEMAIGAIETLQKNGYNKGDKTITIPVVGVDATPEARKLIQEKIMTGSVIQDPHIMAEVIYKMGMNLVLEKKPLDGIPYSFDDTDVAVRLPYHEYKG</sequence>
<dbReference type="PANTHER" id="PTHR46847:SF1">
    <property type="entry name" value="D-ALLOSE-BINDING PERIPLASMIC PROTEIN-RELATED"/>
    <property type="match status" value="1"/>
</dbReference>
<keyword evidence="7" id="KW-0812">Transmembrane</keyword>
<feature type="domain" description="Periplasmic binding protein" evidence="8">
    <location>
        <begin position="43"/>
        <end position="322"/>
    </location>
</feature>
<reference evidence="9 10" key="1">
    <citation type="submission" date="2013-02" db="EMBL/GenBank/DDBJ databases">
        <title>Genome sequence of Clostridium saccharoperbutylacetonicum N1-4(HMT).</title>
        <authorList>
            <person name="Poehlein A."/>
            <person name="Daniel R."/>
        </authorList>
    </citation>
    <scope>NUCLEOTIDE SEQUENCE [LARGE SCALE GENOMIC DNA]</scope>
    <source>
        <strain evidence="10">N1-4(HMT)</strain>
    </source>
</reference>
<proteinExistence type="inferred from homology"/>
<dbReference type="Pfam" id="PF13407">
    <property type="entry name" value="Peripla_BP_4"/>
    <property type="match status" value="1"/>
</dbReference>
<evidence type="ECO:0000256" key="5">
    <source>
        <dbReference type="ARBA" id="ARBA00034323"/>
    </source>
</evidence>
<dbReference type="OrthoDB" id="9769193at2"/>
<evidence type="ECO:0000256" key="7">
    <source>
        <dbReference type="SAM" id="Phobius"/>
    </source>
</evidence>
<name>M1MZB1_9CLOT</name>
<dbReference type="SUPFAM" id="SSF53822">
    <property type="entry name" value="Periplasmic binding protein-like I"/>
    <property type="match status" value="1"/>
</dbReference>
<keyword evidence="7" id="KW-1133">Transmembrane helix</keyword>
<accession>M1MZB1</accession>
<dbReference type="HOGENOM" id="CLU_037628_3_1_9"/>
<dbReference type="PANTHER" id="PTHR46847">
    <property type="entry name" value="D-ALLOSE-BINDING PERIPLASMIC PROTEIN-RELATED"/>
    <property type="match status" value="1"/>
</dbReference>
<comment type="subunit">
    <text evidence="5">The ABC transporter complex is composed of one ATP-binding protein (MglA), two transmembrane proteins (MglC) and a solute-binding protein (MglB).</text>
</comment>
<dbReference type="RefSeq" id="WP_015393041.1">
    <property type="nucleotide sequence ID" value="NC_020291.1"/>
</dbReference>
<protein>
    <recommendedName>
        <fullName evidence="6">D-galactose/methyl-galactoside binding periplasmic protein MglB</fullName>
    </recommendedName>
</protein>
<organism evidence="9 10">
    <name type="scientific">Clostridium saccharoperbutylacetonicum N1-4(HMT)</name>
    <dbReference type="NCBI Taxonomy" id="931276"/>
    <lineage>
        <taxon>Bacteria</taxon>
        <taxon>Bacillati</taxon>
        <taxon>Bacillota</taxon>
        <taxon>Clostridia</taxon>
        <taxon>Eubacteriales</taxon>
        <taxon>Clostridiaceae</taxon>
        <taxon>Clostridium</taxon>
    </lineage>
</organism>
<dbReference type="Proteomes" id="UP000011728">
    <property type="component" value="Chromosome"/>
</dbReference>
<evidence type="ECO:0000256" key="3">
    <source>
        <dbReference type="ARBA" id="ARBA00022723"/>
    </source>
</evidence>
<dbReference type="eggNOG" id="COG1879">
    <property type="taxonomic scope" value="Bacteria"/>
</dbReference>
<evidence type="ECO:0000256" key="6">
    <source>
        <dbReference type="ARBA" id="ARBA00034344"/>
    </source>
</evidence>
<dbReference type="AlphaFoldDB" id="M1MZB1"/>
<evidence type="ECO:0000259" key="8">
    <source>
        <dbReference type="Pfam" id="PF13407"/>
    </source>
</evidence>
<dbReference type="InterPro" id="IPR025997">
    <property type="entry name" value="SBP_2_dom"/>
</dbReference>
<keyword evidence="10" id="KW-1185">Reference proteome</keyword>
<dbReference type="InterPro" id="IPR044085">
    <property type="entry name" value="MglB-like_PBP1"/>
</dbReference>
<evidence type="ECO:0000256" key="4">
    <source>
        <dbReference type="ARBA" id="ARBA00022729"/>
    </source>
</evidence>
<gene>
    <name evidence="9" type="primary">mglB3</name>
    <name evidence="9" type="ORF">Cspa_c29610</name>
</gene>
<keyword evidence="3" id="KW-0479">Metal-binding</keyword>
<dbReference type="GO" id="GO:0030246">
    <property type="term" value="F:carbohydrate binding"/>
    <property type="evidence" value="ECO:0007669"/>
    <property type="project" value="InterPro"/>
</dbReference>
<comment type="subcellular location">
    <subcellularLocation>
        <location evidence="1">Cell envelope</location>
    </subcellularLocation>
</comment>
<dbReference type="KEGG" id="csr:Cspa_c29610"/>
<evidence type="ECO:0000256" key="1">
    <source>
        <dbReference type="ARBA" id="ARBA00004196"/>
    </source>
</evidence>
<dbReference type="PATRIC" id="fig|931276.5.peg.2976"/>
<dbReference type="STRING" id="36745.CLSAP_26960"/>